<accession>A0A1N6LWB6</accession>
<reference evidence="2 3" key="2">
    <citation type="journal article" date="2013" name="PLoS ONE">
        <title>Whole genome mapping and re-organization of the nuclear and mitochondrial genomes of Babesia microti isolates.</title>
        <authorList>
            <person name="Cornillot E."/>
            <person name="Dassouli A."/>
            <person name="Garg A."/>
            <person name="Pachikara N."/>
            <person name="Randazzo S."/>
            <person name="Depoix D."/>
            <person name="Carcy B."/>
            <person name="Delbecq S."/>
            <person name="Frutos R."/>
            <person name="Silva J.C."/>
            <person name="Sutton R."/>
            <person name="Krause P.J."/>
            <person name="Mamoun C.B."/>
        </authorList>
    </citation>
    <scope>NUCLEOTIDE SEQUENCE [LARGE SCALE GENOMIC DNA]</scope>
    <source>
        <strain evidence="2 3">RI</strain>
    </source>
</reference>
<organism evidence="2 3">
    <name type="scientific">Babesia microti (strain RI)</name>
    <dbReference type="NCBI Taxonomy" id="1133968"/>
    <lineage>
        <taxon>Eukaryota</taxon>
        <taxon>Sar</taxon>
        <taxon>Alveolata</taxon>
        <taxon>Apicomplexa</taxon>
        <taxon>Aconoidasida</taxon>
        <taxon>Piroplasmida</taxon>
        <taxon>Babesiidae</taxon>
        <taxon>Babesia</taxon>
    </lineage>
</organism>
<feature type="transmembrane region" description="Helical" evidence="1">
    <location>
        <begin position="484"/>
        <end position="502"/>
    </location>
</feature>
<dbReference type="AlphaFoldDB" id="A0A1N6LWB6"/>
<keyword evidence="1" id="KW-1133">Transmembrane helix</keyword>
<name>A0A1N6LWB6_BABMR</name>
<evidence type="ECO:0000313" key="2">
    <source>
        <dbReference type="EMBL" id="SIO73163.1"/>
    </source>
</evidence>
<gene>
    <name evidence="2" type="ORF">BMR1_01G00380</name>
</gene>
<evidence type="ECO:0000256" key="1">
    <source>
        <dbReference type="SAM" id="Phobius"/>
    </source>
</evidence>
<sequence>MSAEIDPQFFLFPPGMEKRKDRSKLLEDAGNFYKKLFVIYAKHVKSNSQAYDNIEHLQKKASEFLKLVKRASIHDKTGIFSKPIISIASDTIDTVEPIAITVDKVVPNTPAPCSQVAEQSDVDKHNDSDGVFTTRMSNEIPVNDVSKTVEGSVSISSETTIDYYVNSSRDAQQIDQNELSDDNISVSRMEFRPEGYKLEGPESFHNVTGIIGEINQIDDDESVVTSESINETHAQYGIDDKHEFVEEVQNVSCSTFKSTNDFRLDETNVSNFNGRIVEDLCILKHENTKFDTISIHSSNSYNQLEEKEHFDKSSQTHIPMPVANNVKNITSHEIVNYNIYWDSTEIFNKKLSHTSYRIVLTLFVASIVSIGCTTALIFSYNDRLTTVIPLIALCVYGIAFGFIPNFNLEVLNSIAHDWKEQLHLSDTIAAQLPSADWIGNYTKNALRFHYSERLKWMGLLLIGVSSVGVLNKNFLIWPWGTWEWIYTVSLGVTLSLFTIFPMTSTTMLAKFGTHFALKTIFSLYKLQTNGVCSLSLFGESSPFLIKRTDTIPSHQISQIDTNKISYLTLVNVGNDGRFCLFEEDQYMTIYPPITTHRHNNTIVYITGKYMRTECPNFYVFSGGLFDRLLFYYDLRNLFLTNFTIALEFDTKFALDTFLGKLNILSTTDNLVSYHGFDFV</sequence>
<evidence type="ECO:0000313" key="3">
    <source>
        <dbReference type="Proteomes" id="UP000002899"/>
    </source>
</evidence>
<dbReference type="Proteomes" id="UP000002899">
    <property type="component" value="Chromosome I"/>
</dbReference>
<dbReference type="EMBL" id="FO082871">
    <property type="protein sequence ID" value="SIO73163.1"/>
    <property type="molecule type" value="Genomic_DNA"/>
</dbReference>
<reference evidence="2 3" key="1">
    <citation type="journal article" date="2012" name="Nucleic Acids Res.">
        <title>Sequencing of the smallest Apicomplexan genome from the human pathogen Babesia microti.</title>
        <authorList>
            <person name="Cornillot E."/>
            <person name="Hadj-Kaddour K."/>
            <person name="Dassouli A."/>
            <person name="Noel B."/>
            <person name="Ranwez V."/>
            <person name="Vacherie B."/>
            <person name="Augagneur Y."/>
            <person name="Bres V."/>
            <person name="Duclos A."/>
            <person name="Randazzo S."/>
            <person name="Carcy B."/>
            <person name="Debierre-Grockiego F."/>
            <person name="Delbecq S."/>
            <person name="Moubri-Menage K."/>
            <person name="Shams-Eldin H."/>
            <person name="Usmani-Brown S."/>
            <person name="Bringaud F."/>
            <person name="Wincker P."/>
            <person name="Vivares C.P."/>
            <person name="Schwarz R.T."/>
            <person name="Schetters T.P."/>
            <person name="Krause P.J."/>
            <person name="Gorenflot A."/>
            <person name="Berry V."/>
            <person name="Barbe V."/>
            <person name="Ben Mamoun C."/>
        </authorList>
    </citation>
    <scope>NUCLEOTIDE SEQUENCE [LARGE SCALE GENOMIC DNA]</scope>
    <source>
        <strain evidence="2 3">RI</strain>
    </source>
</reference>
<dbReference type="GeneID" id="24423157"/>
<proteinExistence type="predicted"/>
<protein>
    <submittedName>
        <fullName evidence="2">Uncharacterized protein</fullName>
    </submittedName>
</protein>
<keyword evidence="3" id="KW-1185">Reference proteome</keyword>
<dbReference type="VEuPathDB" id="PiroplasmaDB:BMR1_01G00380"/>
<feature type="transmembrane region" description="Helical" evidence="1">
    <location>
        <begin position="358"/>
        <end position="378"/>
    </location>
</feature>
<dbReference type="RefSeq" id="XP_021337274.1">
    <property type="nucleotide sequence ID" value="XM_021483046.1"/>
</dbReference>
<feature type="transmembrane region" description="Helical" evidence="1">
    <location>
        <begin position="456"/>
        <end position="478"/>
    </location>
</feature>
<dbReference type="KEGG" id="bmic:BMR1_01G00380"/>
<feature type="transmembrane region" description="Helical" evidence="1">
    <location>
        <begin position="384"/>
        <end position="403"/>
    </location>
</feature>
<keyword evidence="1" id="KW-0812">Transmembrane</keyword>
<reference evidence="2 3" key="3">
    <citation type="journal article" date="2016" name="Sci. Rep.">
        <title>Genome-wide diversity and gene expression profiling of Babesia microti isolates identify polymorphic genes that mediate host-pathogen interactions.</title>
        <authorList>
            <person name="Silva J.C."/>
            <person name="Cornillot E."/>
            <person name="McCracken C."/>
            <person name="Usmani-Brown S."/>
            <person name="Dwivedi A."/>
            <person name="Ifeonu O.O."/>
            <person name="Crabtree J."/>
            <person name="Gotia H.T."/>
            <person name="Virji A.Z."/>
            <person name="Reynes C."/>
            <person name="Colinge J."/>
            <person name="Kumar V."/>
            <person name="Lawres L."/>
            <person name="Pazzi J.E."/>
            <person name="Pablo J.V."/>
            <person name="Hung C."/>
            <person name="Brancato J."/>
            <person name="Kumari P."/>
            <person name="Orvis J."/>
            <person name="Tretina K."/>
            <person name="Chibucos M."/>
            <person name="Ott S."/>
            <person name="Sadzewicz L."/>
            <person name="Sengamalay N."/>
            <person name="Shetty A.C."/>
            <person name="Su Q."/>
            <person name="Tallon L."/>
            <person name="Fraser C.M."/>
            <person name="Frutos R."/>
            <person name="Molina D.M."/>
            <person name="Krause P.J."/>
            <person name="Ben Mamoun C."/>
        </authorList>
    </citation>
    <scope>NUCLEOTIDE SEQUENCE [LARGE SCALE GENOMIC DNA]</scope>
    <source>
        <strain evidence="2 3">RI</strain>
    </source>
</reference>
<keyword evidence="1" id="KW-0472">Membrane</keyword>